<evidence type="ECO:0000313" key="1">
    <source>
        <dbReference type="EMBL" id="SEQ24500.1"/>
    </source>
</evidence>
<dbReference type="EMBL" id="FOFX01000031">
    <property type="protein sequence ID" value="SEQ24500.1"/>
    <property type="molecule type" value="Genomic_DNA"/>
</dbReference>
<accession>A0A1H9EFJ7</accession>
<dbReference type="Proteomes" id="UP000181998">
    <property type="component" value="Unassembled WGS sequence"/>
</dbReference>
<evidence type="ECO:0000313" key="2">
    <source>
        <dbReference type="Proteomes" id="UP000181998"/>
    </source>
</evidence>
<proteinExistence type="predicted"/>
<dbReference type="OrthoDB" id="8550016at2"/>
<protein>
    <submittedName>
        <fullName evidence="1">Uncharacterized protein</fullName>
    </submittedName>
</protein>
<organism evidence="1 2">
    <name type="scientific">Nitrosomonas ureae</name>
    <dbReference type="NCBI Taxonomy" id="44577"/>
    <lineage>
        <taxon>Bacteria</taxon>
        <taxon>Pseudomonadati</taxon>
        <taxon>Pseudomonadota</taxon>
        <taxon>Betaproteobacteria</taxon>
        <taxon>Nitrosomonadales</taxon>
        <taxon>Nitrosomonadaceae</taxon>
        <taxon>Nitrosomonas</taxon>
    </lineage>
</organism>
<reference evidence="1 2" key="1">
    <citation type="submission" date="2016-10" db="EMBL/GenBank/DDBJ databases">
        <authorList>
            <person name="de Groot N.N."/>
        </authorList>
    </citation>
    <scope>NUCLEOTIDE SEQUENCE [LARGE SCALE GENOMIC DNA]</scope>
    <source>
        <strain evidence="1 2">Nm9</strain>
    </source>
</reference>
<sequence length="91" mass="10598">MLAATGIVMSTSIEKYRKRLASFNFSKDREDDFLNYFYNAIKEFVTAAHKKHPVQQALNEKEQDRLEQPEDVIDSDNRTIQKLFRNASNGN</sequence>
<gene>
    <name evidence="1" type="ORF">SAMN05421510_10312</name>
</gene>
<dbReference type="AlphaFoldDB" id="A0A1H9EFJ7"/>
<name>A0A1H9EFJ7_9PROT</name>